<feature type="domain" description="DUF4097" evidence="1">
    <location>
        <begin position="23"/>
        <end position="260"/>
    </location>
</feature>
<protein>
    <submittedName>
        <fullName evidence="2">Putative adhesin</fullName>
    </submittedName>
</protein>
<dbReference type="RefSeq" id="WP_157683496.1">
    <property type="nucleotide sequence ID" value="NZ_LT629772.1"/>
</dbReference>
<name>A0A1H1VG70_9ACTN</name>
<dbReference type="AlphaFoldDB" id="A0A1H1VG70"/>
<dbReference type="STRING" id="630515.SAMN04489812_3188"/>
<dbReference type="Pfam" id="PF13349">
    <property type="entry name" value="DUF4097"/>
    <property type="match status" value="1"/>
</dbReference>
<evidence type="ECO:0000259" key="1">
    <source>
        <dbReference type="Pfam" id="PF13349"/>
    </source>
</evidence>
<dbReference type="OrthoDB" id="3252095at2"/>
<proteinExistence type="predicted"/>
<dbReference type="PANTHER" id="PTHR34094:SF1">
    <property type="entry name" value="PROTEIN FAM185A"/>
    <property type="match status" value="1"/>
</dbReference>
<sequence>MSEIQFNYDDVTSVRVAGLGSGDVTVHESADGDRSVSGRISGAPNYLERLQINESQGRLNIDFPHDPFGQNADAAVELLMPAGIDLDVTSGSAEIVATVALGATKISNGSGGVDLTAATEARVTTGSGDIVIGDISGAPEPRWQVSVMNSGSGDISVGSTTMPLQTKTASGNVHVLQMTSALRANTASGDIAVPQASGSLELRSASGDISVGIADELPAWLDLSSVSGEVRIDLDASEQPAEGEPYVAIKASTASGDVAVYRA</sequence>
<reference evidence="2 3" key="1">
    <citation type="submission" date="2016-10" db="EMBL/GenBank/DDBJ databases">
        <authorList>
            <person name="de Groot N.N."/>
        </authorList>
    </citation>
    <scope>NUCLEOTIDE SEQUENCE [LARGE SCALE GENOMIC DNA]</scope>
    <source>
        <strain evidence="2 3">DSM 21800</strain>
    </source>
</reference>
<dbReference type="Proteomes" id="UP000199103">
    <property type="component" value="Chromosome I"/>
</dbReference>
<evidence type="ECO:0000313" key="3">
    <source>
        <dbReference type="Proteomes" id="UP000199103"/>
    </source>
</evidence>
<dbReference type="PANTHER" id="PTHR34094">
    <property type="match status" value="1"/>
</dbReference>
<evidence type="ECO:0000313" key="2">
    <source>
        <dbReference type="EMBL" id="SDS83386.1"/>
    </source>
</evidence>
<organism evidence="2 3">
    <name type="scientific">Microlunatus soli</name>
    <dbReference type="NCBI Taxonomy" id="630515"/>
    <lineage>
        <taxon>Bacteria</taxon>
        <taxon>Bacillati</taxon>
        <taxon>Actinomycetota</taxon>
        <taxon>Actinomycetes</taxon>
        <taxon>Propionibacteriales</taxon>
        <taxon>Propionibacteriaceae</taxon>
        <taxon>Microlunatus</taxon>
    </lineage>
</organism>
<gene>
    <name evidence="2" type="ORF">SAMN04489812_3188</name>
</gene>
<dbReference type="EMBL" id="LT629772">
    <property type="protein sequence ID" value="SDS83386.1"/>
    <property type="molecule type" value="Genomic_DNA"/>
</dbReference>
<dbReference type="Gene3D" id="2.160.20.120">
    <property type="match status" value="1"/>
</dbReference>
<keyword evidence="3" id="KW-1185">Reference proteome</keyword>
<accession>A0A1H1VG70</accession>
<dbReference type="InterPro" id="IPR025164">
    <property type="entry name" value="Toastrack_DUF4097"/>
</dbReference>